<reference evidence="2" key="2">
    <citation type="submission" date="2002-11" db="EMBL/GenBank/DDBJ databases">
        <title>Oryza sativa nipponbare(GA3) genomic DNA, chromosome 9, BAC clone:OSJNBa0006G10.</title>
        <authorList>
            <person name="Sasaki T."/>
            <person name="Matsumoto T."/>
            <person name="Katayose Y."/>
        </authorList>
    </citation>
    <scope>NUCLEOTIDE SEQUENCE</scope>
</reference>
<reference evidence="3" key="4">
    <citation type="journal article" date="2008" name="Nucleic Acids Res.">
        <title>The rice annotation project database (RAP-DB): 2008 update.</title>
        <authorList>
            <consortium name="The rice annotation project (RAP)"/>
        </authorList>
    </citation>
    <scope>GENOME REANNOTATION</scope>
    <source>
        <strain evidence="3">cv. Nipponbare</strain>
    </source>
</reference>
<name>Q69KT6_ORYSJ</name>
<protein>
    <submittedName>
        <fullName evidence="2">Uncharacterized protein</fullName>
    </submittedName>
</protein>
<gene>
    <name evidence="2" type="ORF">OSJNBa0006G10.42</name>
    <name evidence="1" type="ORF">P0584D02.34</name>
</gene>
<evidence type="ECO:0000313" key="2">
    <source>
        <dbReference type="EMBL" id="BAD34170.1"/>
    </source>
</evidence>
<dbReference type="EMBL" id="AP005909">
    <property type="protein sequence ID" value="BAD34170.1"/>
    <property type="molecule type" value="Genomic_DNA"/>
</dbReference>
<dbReference type="EMBL" id="AP005634">
    <property type="protein sequence ID" value="BAD33702.1"/>
    <property type="molecule type" value="Genomic_DNA"/>
</dbReference>
<reference evidence="3" key="3">
    <citation type="journal article" date="2005" name="Nature">
        <title>The map-based sequence of the rice genome.</title>
        <authorList>
            <consortium name="International rice genome sequencing project (IRGSP)"/>
            <person name="Matsumoto T."/>
            <person name="Wu J."/>
            <person name="Kanamori H."/>
            <person name="Katayose Y."/>
            <person name="Fujisawa M."/>
            <person name="Namiki N."/>
            <person name="Mizuno H."/>
            <person name="Yamamoto K."/>
            <person name="Antonio B.A."/>
            <person name="Baba T."/>
            <person name="Sakata K."/>
            <person name="Nagamura Y."/>
            <person name="Aoki H."/>
            <person name="Arikawa K."/>
            <person name="Arita K."/>
            <person name="Bito T."/>
            <person name="Chiden Y."/>
            <person name="Fujitsuka N."/>
            <person name="Fukunaka R."/>
            <person name="Hamada M."/>
            <person name="Harada C."/>
            <person name="Hayashi A."/>
            <person name="Hijishita S."/>
            <person name="Honda M."/>
            <person name="Hosokawa S."/>
            <person name="Ichikawa Y."/>
            <person name="Idonuma A."/>
            <person name="Iijima M."/>
            <person name="Ikeda M."/>
            <person name="Ikeno M."/>
            <person name="Ito K."/>
            <person name="Ito S."/>
            <person name="Ito T."/>
            <person name="Ito Y."/>
            <person name="Ito Y."/>
            <person name="Iwabuchi A."/>
            <person name="Kamiya K."/>
            <person name="Karasawa W."/>
            <person name="Kurita K."/>
            <person name="Katagiri S."/>
            <person name="Kikuta A."/>
            <person name="Kobayashi H."/>
            <person name="Kobayashi N."/>
            <person name="Machita K."/>
            <person name="Maehara T."/>
            <person name="Masukawa M."/>
            <person name="Mizubayashi T."/>
            <person name="Mukai Y."/>
            <person name="Nagasaki H."/>
            <person name="Nagata Y."/>
            <person name="Naito S."/>
            <person name="Nakashima M."/>
            <person name="Nakama Y."/>
            <person name="Nakamichi Y."/>
            <person name="Nakamura M."/>
            <person name="Meguro A."/>
            <person name="Negishi M."/>
            <person name="Ohta I."/>
            <person name="Ohta T."/>
            <person name="Okamoto M."/>
            <person name="Ono N."/>
            <person name="Saji S."/>
            <person name="Sakaguchi M."/>
            <person name="Sakai K."/>
            <person name="Shibata M."/>
            <person name="Shimokawa T."/>
            <person name="Song J."/>
            <person name="Takazaki Y."/>
            <person name="Terasawa K."/>
            <person name="Tsugane M."/>
            <person name="Tsuji K."/>
            <person name="Ueda S."/>
            <person name="Waki K."/>
            <person name="Yamagata H."/>
            <person name="Yamamoto M."/>
            <person name="Yamamoto S."/>
            <person name="Yamane H."/>
            <person name="Yoshiki S."/>
            <person name="Yoshihara R."/>
            <person name="Yukawa K."/>
            <person name="Zhong H."/>
            <person name="Yano M."/>
            <person name="Yuan Q."/>
            <person name="Ouyang S."/>
            <person name="Liu J."/>
            <person name="Jones K.M."/>
            <person name="Gansberger K."/>
            <person name="Moffat K."/>
            <person name="Hill J."/>
            <person name="Bera J."/>
            <person name="Fadrosh D."/>
            <person name="Jin S."/>
            <person name="Johri S."/>
            <person name="Kim M."/>
            <person name="Overton L."/>
            <person name="Reardon M."/>
            <person name="Tsitrin T."/>
            <person name="Vuong H."/>
            <person name="Weaver B."/>
            <person name="Ciecko A."/>
            <person name="Tallon L."/>
            <person name="Jackson J."/>
            <person name="Pai G."/>
            <person name="Aken S.V."/>
            <person name="Utterback T."/>
            <person name="Reidmuller S."/>
            <person name="Feldblyum T."/>
            <person name="Hsiao J."/>
            <person name="Zismann V."/>
            <person name="Iobst S."/>
            <person name="de Vazeille A.R."/>
            <person name="Buell C.R."/>
            <person name="Ying K."/>
            <person name="Li Y."/>
            <person name="Lu T."/>
            <person name="Huang Y."/>
            <person name="Zhao Q."/>
            <person name="Feng Q."/>
            <person name="Zhang L."/>
            <person name="Zhu J."/>
            <person name="Weng Q."/>
            <person name="Mu J."/>
            <person name="Lu Y."/>
            <person name="Fan D."/>
            <person name="Liu Y."/>
            <person name="Guan J."/>
            <person name="Zhang Y."/>
            <person name="Yu S."/>
            <person name="Liu X."/>
            <person name="Zhang Y."/>
            <person name="Hong G."/>
            <person name="Han B."/>
            <person name="Choisne N."/>
            <person name="Demange N."/>
            <person name="Orjeda G."/>
            <person name="Samain S."/>
            <person name="Cattolico L."/>
            <person name="Pelletier E."/>
            <person name="Couloux A."/>
            <person name="Segurens B."/>
            <person name="Wincker P."/>
            <person name="D'Hont A."/>
            <person name="Scarpelli C."/>
            <person name="Weissenbach J."/>
            <person name="Salanoubat M."/>
            <person name="Quetier F."/>
            <person name="Yu Y."/>
            <person name="Kim H.R."/>
            <person name="Rambo T."/>
            <person name="Currie J."/>
            <person name="Collura K."/>
            <person name="Luo M."/>
            <person name="Yang T."/>
            <person name="Ammiraju J.S.S."/>
            <person name="Engler F."/>
            <person name="Soderlund C."/>
            <person name="Wing R.A."/>
            <person name="Palmer L.E."/>
            <person name="de la Bastide M."/>
            <person name="Spiegel L."/>
            <person name="Nascimento L."/>
            <person name="Zutavern T."/>
            <person name="O'Shaughnessy A."/>
            <person name="Dike S."/>
            <person name="Dedhia N."/>
            <person name="Preston R."/>
            <person name="Balija V."/>
            <person name="McCombie W.R."/>
            <person name="Chow T."/>
            <person name="Chen H."/>
            <person name="Chung M."/>
            <person name="Chen C."/>
            <person name="Shaw J."/>
            <person name="Wu H."/>
            <person name="Hsiao K."/>
            <person name="Chao Y."/>
            <person name="Chu M."/>
            <person name="Cheng C."/>
            <person name="Hour A."/>
            <person name="Lee P."/>
            <person name="Lin S."/>
            <person name="Lin Y."/>
            <person name="Liou J."/>
            <person name="Liu S."/>
            <person name="Hsing Y."/>
            <person name="Raghuvanshi S."/>
            <person name="Mohanty A."/>
            <person name="Bharti A.K."/>
            <person name="Gaur A."/>
            <person name="Gupta V."/>
            <person name="Kumar D."/>
            <person name="Ravi V."/>
            <person name="Vij S."/>
            <person name="Kapur A."/>
            <person name="Khurana P."/>
            <person name="Khurana P."/>
            <person name="Khurana J.P."/>
            <person name="Tyagi A.K."/>
            <person name="Gaikwad K."/>
            <person name="Singh A."/>
            <person name="Dalal V."/>
            <person name="Srivastava S."/>
            <person name="Dixit A."/>
            <person name="Pal A.K."/>
            <person name="Ghazi I.A."/>
            <person name="Yadav M."/>
            <person name="Pandit A."/>
            <person name="Bhargava A."/>
            <person name="Sureshbabu K."/>
            <person name="Batra K."/>
            <person name="Sharma T.R."/>
            <person name="Mohapatra T."/>
            <person name="Singh N.K."/>
            <person name="Messing J."/>
            <person name="Nelson A.B."/>
            <person name="Fuks G."/>
            <person name="Kavchok S."/>
            <person name="Keizer G."/>
            <person name="Linton E."/>
            <person name="Llaca V."/>
            <person name="Song R."/>
            <person name="Tanyolac B."/>
            <person name="Young S."/>
            <person name="Ho-Il K."/>
            <person name="Hahn J.H."/>
            <person name="Sangsakoo G."/>
            <person name="Vanavichit A."/>
            <person name="de Mattos Luiz.A.T."/>
            <person name="Zimmer P.D."/>
            <person name="Malone G."/>
            <person name="Dellagostin O."/>
            <person name="de Oliveira A.C."/>
            <person name="Bevan M."/>
            <person name="Bancroft I."/>
            <person name="Minx P."/>
            <person name="Cordum H."/>
            <person name="Wilson R."/>
            <person name="Cheng Z."/>
            <person name="Jin W."/>
            <person name="Jiang J."/>
            <person name="Leong S.A."/>
            <person name="Iwama H."/>
            <person name="Gojobori T."/>
            <person name="Itoh T."/>
            <person name="Niimura Y."/>
            <person name="Fujii Y."/>
            <person name="Habara T."/>
            <person name="Sakai H."/>
            <person name="Sato Y."/>
            <person name="Wilson G."/>
            <person name="Kumar K."/>
            <person name="McCouch S."/>
            <person name="Juretic N."/>
            <person name="Hoen D."/>
            <person name="Wright S."/>
            <person name="Bruskiewich R."/>
            <person name="Bureau T."/>
            <person name="Miyao A."/>
            <person name="Hirochika H."/>
            <person name="Nishikawa T."/>
            <person name="Kadowaki K."/>
            <person name="Sugiura M."/>
            <person name="Burr B."/>
            <person name="Sasaki T."/>
        </authorList>
    </citation>
    <scope>NUCLEOTIDE SEQUENCE [LARGE SCALE GENOMIC DNA]</scope>
    <source>
        <strain evidence="3">cv. Nipponbare</strain>
    </source>
</reference>
<organism evidence="2 3">
    <name type="scientific">Oryza sativa subsp. japonica</name>
    <name type="common">Rice</name>
    <dbReference type="NCBI Taxonomy" id="39947"/>
    <lineage>
        <taxon>Eukaryota</taxon>
        <taxon>Viridiplantae</taxon>
        <taxon>Streptophyta</taxon>
        <taxon>Embryophyta</taxon>
        <taxon>Tracheophyta</taxon>
        <taxon>Spermatophyta</taxon>
        <taxon>Magnoliopsida</taxon>
        <taxon>Liliopsida</taxon>
        <taxon>Poales</taxon>
        <taxon>Poaceae</taxon>
        <taxon>BOP clade</taxon>
        <taxon>Oryzoideae</taxon>
        <taxon>Oryzeae</taxon>
        <taxon>Oryzinae</taxon>
        <taxon>Oryza</taxon>
        <taxon>Oryza sativa</taxon>
    </lineage>
</organism>
<reference evidence="1" key="1">
    <citation type="submission" date="2002-08" db="EMBL/GenBank/DDBJ databases">
        <title>Oryza sativa nipponbare(GA3) genomic DNA, chromosome 9, PAC clone:P0584D02.</title>
        <authorList>
            <person name="Sasaki T."/>
            <person name="Matsumoto T."/>
            <person name="Katayose Y."/>
        </authorList>
    </citation>
    <scope>NUCLEOTIDE SEQUENCE</scope>
</reference>
<accession>Q69KT6</accession>
<evidence type="ECO:0000313" key="3">
    <source>
        <dbReference type="Proteomes" id="UP000000763"/>
    </source>
</evidence>
<dbReference type="Proteomes" id="UP000000763">
    <property type="component" value="Chromosome 9"/>
</dbReference>
<dbReference type="AlphaFoldDB" id="Q69KT6"/>
<proteinExistence type="predicted"/>
<evidence type="ECO:0000313" key="1">
    <source>
        <dbReference type="EMBL" id="BAD33702.1"/>
    </source>
</evidence>
<sequence>MDEVGRRWTFSKANEGYTGCGPDGLGTMSRLPSVYRGVREALEKMSLVESWLIPQLSACEDGAKAAGSASEVEEAVKPAEKKQE</sequence>